<keyword evidence="3 6" id="KW-0812">Transmembrane</keyword>
<dbReference type="EMBL" id="FNVA01000005">
    <property type="protein sequence ID" value="SEG48130.1"/>
    <property type="molecule type" value="Genomic_DNA"/>
</dbReference>
<evidence type="ECO:0000313" key="9">
    <source>
        <dbReference type="Proteomes" id="UP000236728"/>
    </source>
</evidence>
<accession>A0A1H6AIQ5</accession>
<feature type="transmembrane region" description="Helical" evidence="6">
    <location>
        <begin position="611"/>
        <end position="630"/>
    </location>
</feature>
<dbReference type="OrthoDB" id="9761531at2"/>
<feature type="transmembrane region" description="Helical" evidence="6">
    <location>
        <begin position="311"/>
        <end position="332"/>
    </location>
</feature>
<evidence type="ECO:0000256" key="5">
    <source>
        <dbReference type="ARBA" id="ARBA00023136"/>
    </source>
</evidence>
<dbReference type="InterPro" id="IPR036866">
    <property type="entry name" value="RibonucZ/Hydroxyglut_hydro"/>
</dbReference>
<evidence type="ECO:0000256" key="1">
    <source>
        <dbReference type="ARBA" id="ARBA00004651"/>
    </source>
</evidence>
<sequence>MQSNGAARPWVVPRSPVELLAFRRVPMFAAAVAFAVGDALARRWHTPAMLLAETASLLLLAMLALRFSLRLALLPALGFWIAVGCWCAQLEPQNTPQTSLAPYADGLSRTFRVRVKRIRELHTADETEESAPDRSWMLEDEAWEADSRPAVQSLDLEVLGAEEVTPDASVMRDVHGGVRITITGAALDARCGDGIELPLRLREPEVYRDPGAFSYADVLLADAMGYLASGTADSAHVLHERRASVRCELYAAQSWASSRVAAFLGSKENRLLPTAVRITREDAALLDAMLFGDRLQLTQSLRVGFERTGTFHLFVVSGVHVALLAAGVYWLLRRLRFRIVVALPITLAITGGYTLLTGFGVPAQRALWMTACVLLARGLRRQGSPLNALGFAAIIVLALSPRALFESGFQMTFLVLLAIAGIAAPLTERLFFRFSLSLRRVDDVRLDAYLPPHEAQRRVVLRMLSGLVAGLLHPRLGPVPVWVLRGSVRLLELLLFGLITEAVMVLPMAIYFHRATLLALPANIVVVPLVGALLAAALLFFVCAVVSPWLALLPAALVGAVLHLVELPLGHLNRSAWADVRIPAPEPVAVMAAGVLLAFGCWALRRPQAAMAASGALAVALIPMLALWPASAHLHPGRLELTAIDVGQGDSILLVSPTGQTMLIDAGGPSGYAALIQSREHTAGPWDVGENVVAPYLWSRRIRRLDVVVISHAHSDHIGGMASLLRDFQPRELWLSIDPGDSPALQSLLEQARTQHMIIRHISAPQQFSWSGLTFEVLAPESSYANAGKPTNDDSLVLRSSFGRASALLEGDAEAPSEHEMLEHGRVEASTLLKVGHHGSLTSTGQGFLDAVQPRDAVISVGRSNTFGHPREEVLQRLEAGHVRTLRTDRGGAATFLLAADGSIVSEDMASHP</sequence>
<dbReference type="Gene3D" id="3.60.15.10">
    <property type="entry name" value="Ribonuclease Z/Hydroxyacylglutathione hydrolase-like"/>
    <property type="match status" value="1"/>
</dbReference>
<dbReference type="Pfam" id="PF13567">
    <property type="entry name" value="DUF4131"/>
    <property type="match status" value="1"/>
</dbReference>
<feature type="domain" description="Metallo-beta-lactamase" evidence="7">
    <location>
        <begin position="648"/>
        <end position="863"/>
    </location>
</feature>
<keyword evidence="5 6" id="KW-0472">Membrane</keyword>
<gene>
    <name evidence="8" type="ORF">SAMN05421819_3166</name>
</gene>
<name>A0A1H6AIQ5_9BACT</name>
<dbReference type="AlphaFoldDB" id="A0A1H6AIQ5"/>
<keyword evidence="9" id="KW-1185">Reference proteome</keyword>
<feature type="transmembrane region" description="Helical" evidence="6">
    <location>
        <begin position="493"/>
        <end position="512"/>
    </location>
</feature>
<dbReference type="Proteomes" id="UP000236728">
    <property type="component" value="Unassembled WGS sequence"/>
</dbReference>
<dbReference type="InterPro" id="IPR001279">
    <property type="entry name" value="Metallo-B-lactamas"/>
</dbReference>
<proteinExistence type="predicted"/>
<dbReference type="Pfam" id="PF00753">
    <property type="entry name" value="Lactamase_B"/>
    <property type="match status" value="1"/>
</dbReference>
<dbReference type="CDD" id="cd07731">
    <property type="entry name" value="ComA-like_MBL-fold"/>
    <property type="match status" value="1"/>
</dbReference>
<dbReference type="GO" id="GO:0005886">
    <property type="term" value="C:plasma membrane"/>
    <property type="evidence" value="ECO:0007669"/>
    <property type="project" value="UniProtKB-SubCell"/>
</dbReference>
<feature type="transmembrane region" description="Helical" evidence="6">
    <location>
        <begin position="411"/>
        <end position="432"/>
    </location>
</feature>
<feature type="transmembrane region" description="Helical" evidence="6">
    <location>
        <begin position="549"/>
        <end position="567"/>
    </location>
</feature>
<keyword evidence="4 6" id="KW-1133">Transmembrane helix</keyword>
<reference evidence="8 9" key="1">
    <citation type="submission" date="2016-10" db="EMBL/GenBank/DDBJ databases">
        <authorList>
            <person name="de Groot N.N."/>
        </authorList>
    </citation>
    <scope>NUCLEOTIDE SEQUENCE [LARGE SCALE GENOMIC DNA]</scope>
    <source>
        <strain evidence="8 9">DSM 22489</strain>
    </source>
</reference>
<evidence type="ECO:0000256" key="2">
    <source>
        <dbReference type="ARBA" id="ARBA00022475"/>
    </source>
</evidence>
<dbReference type="NCBIfam" id="TIGR00360">
    <property type="entry name" value="ComEC_N-term"/>
    <property type="match status" value="1"/>
</dbReference>
<feature type="transmembrane region" description="Helical" evidence="6">
    <location>
        <begin position="518"/>
        <end position="542"/>
    </location>
</feature>
<comment type="subcellular location">
    <subcellularLocation>
        <location evidence="1">Cell membrane</location>
        <topology evidence="1">Multi-pass membrane protein</topology>
    </subcellularLocation>
</comment>
<organism evidence="8 9">
    <name type="scientific">Bryocella elongata</name>
    <dbReference type="NCBI Taxonomy" id="863522"/>
    <lineage>
        <taxon>Bacteria</taxon>
        <taxon>Pseudomonadati</taxon>
        <taxon>Acidobacteriota</taxon>
        <taxon>Terriglobia</taxon>
        <taxon>Terriglobales</taxon>
        <taxon>Acidobacteriaceae</taxon>
        <taxon>Bryocella</taxon>
    </lineage>
</organism>
<dbReference type="PANTHER" id="PTHR30619">
    <property type="entry name" value="DNA INTERNALIZATION/COMPETENCE PROTEIN COMEC/REC2"/>
    <property type="match status" value="1"/>
</dbReference>
<evidence type="ECO:0000256" key="6">
    <source>
        <dbReference type="SAM" id="Phobius"/>
    </source>
</evidence>
<protein>
    <submittedName>
        <fullName evidence="8">Competence protein ComEC</fullName>
    </submittedName>
</protein>
<keyword evidence="2" id="KW-1003">Cell membrane</keyword>
<dbReference type="InterPro" id="IPR035681">
    <property type="entry name" value="ComA-like_MBL"/>
</dbReference>
<dbReference type="InterPro" id="IPR052159">
    <property type="entry name" value="Competence_DNA_uptake"/>
</dbReference>
<dbReference type="PANTHER" id="PTHR30619:SF1">
    <property type="entry name" value="RECOMBINATION PROTEIN 2"/>
    <property type="match status" value="1"/>
</dbReference>
<dbReference type="InterPro" id="IPR025405">
    <property type="entry name" value="DUF4131"/>
</dbReference>
<dbReference type="Pfam" id="PF03772">
    <property type="entry name" value="Competence"/>
    <property type="match status" value="1"/>
</dbReference>
<dbReference type="InterPro" id="IPR004477">
    <property type="entry name" value="ComEC_N"/>
</dbReference>
<dbReference type="SMART" id="SM00849">
    <property type="entry name" value="Lactamase_B"/>
    <property type="match status" value="1"/>
</dbReference>
<evidence type="ECO:0000259" key="7">
    <source>
        <dbReference type="SMART" id="SM00849"/>
    </source>
</evidence>
<evidence type="ECO:0000256" key="3">
    <source>
        <dbReference type="ARBA" id="ARBA00022692"/>
    </source>
</evidence>
<feature type="transmembrane region" description="Helical" evidence="6">
    <location>
        <begin position="339"/>
        <end position="356"/>
    </location>
</feature>
<dbReference type="SUPFAM" id="SSF56281">
    <property type="entry name" value="Metallo-hydrolase/oxidoreductase"/>
    <property type="match status" value="1"/>
</dbReference>
<evidence type="ECO:0000256" key="4">
    <source>
        <dbReference type="ARBA" id="ARBA00022989"/>
    </source>
</evidence>
<feature type="transmembrane region" description="Helical" evidence="6">
    <location>
        <begin position="587"/>
        <end position="604"/>
    </location>
</feature>
<dbReference type="RefSeq" id="WP_103934020.1">
    <property type="nucleotide sequence ID" value="NZ_FNVA01000005.1"/>
</dbReference>
<evidence type="ECO:0000313" key="8">
    <source>
        <dbReference type="EMBL" id="SEG48130.1"/>
    </source>
</evidence>